<dbReference type="Proteomes" id="UP000232722">
    <property type="component" value="Unassembled WGS sequence"/>
</dbReference>
<dbReference type="SUPFAM" id="SSF56112">
    <property type="entry name" value="Protein kinase-like (PK-like)"/>
    <property type="match status" value="1"/>
</dbReference>
<sequence>MSKLNKDVISLILKELYDRGNTLYSCLLVDRTWYEMTVPILWKNPFRFHLKEKAHIIIINVILSYLSEESRVNLRNQGIELINTYQHQQPLLNYISFWKYLDLAVLDKMIETFVTDTNINQSKISIIGLEIMNIFNRNTKFYFLCSYSRYNFTSGTELCFSELGCLHCNSTQDNSILAEGLAILNTSIKKLSFDIVYNNTHNFGIIKLIEGQKNLKEVKFSNKYRVTFKESIIGPLEELLIKCADTIQYLKVDWKPVTNLFSYLVNLISLEIHGYLHNNWNHLENISLPLLKYLKAHYVPSKILASLIENTIGNLIEISIIYVQSDYDEGRLIHAIYQNCSNLNYLKLSLFSENFSEFENLLINCQILNGLEIFCIHENQINWKILYEILTRSTPIGLFKFKFIHFTINSYLKIDLESLSLFLDNWKDRSSMLLQIFSLIKVKQIQQHQLKLEDLLQKYKTKGVIKNYCTNRVAENGDLPNYLNKNCNKLYFSDKINYLHSIARGIADILKNELIHRVLHIGRFKDLTCITDMGLCKPADYNSSENTKNNTYSILSYIAPEN</sequence>
<dbReference type="VEuPathDB" id="FungiDB:RhiirA1_474271"/>
<feature type="domain" description="Serine-threonine/tyrosine-protein kinase catalytic" evidence="1">
    <location>
        <begin position="472"/>
        <end position="561"/>
    </location>
</feature>
<evidence type="ECO:0000313" key="2">
    <source>
        <dbReference type="EMBL" id="PKC02252.1"/>
    </source>
</evidence>
<protein>
    <recommendedName>
        <fullName evidence="1">Serine-threonine/tyrosine-protein kinase catalytic domain-containing protein</fullName>
    </recommendedName>
</protein>
<organism evidence="2 3">
    <name type="scientific">Rhizophagus irregularis</name>
    <dbReference type="NCBI Taxonomy" id="588596"/>
    <lineage>
        <taxon>Eukaryota</taxon>
        <taxon>Fungi</taxon>
        <taxon>Fungi incertae sedis</taxon>
        <taxon>Mucoromycota</taxon>
        <taxon>Glomeromycotina</taxon>
        <taxon>Glomeromycetes</taxon>
        <taxon>Glomerales</taxon>
        <taxon>Glomeraceae</taxon>
        <taxon>Rhizophagus</taxon>
    </lineage>
</organism>
<name>A0A2N0P609_9GLOM</name>
<evidence type="ECO:0000259" key="1">
    <source>
        <dbReference type="Pfam" id="PF07714"/>
    </source>
</evidence>
<dbReference type="EMBL" id="LLXJ01001422">
    <property type="protein sequence ID" value="PKC02252.1"/>
    <property type="molecule type" value="Genomic_DNA"/>
</dbReference>
<dbReference type="VEuPathDB" id="FungiDB:RhiirFUN_013970"/>
<gene>
    <name evidence="2" type="ORF">RhiirA5_504149</name>
</gene>
<evidence type="ECO:0000313" key="3">
    <source>
        <dbReference type="Proteomes" id="UP000232722"/>
    </source>
</evidence>
<reference evidence="2 3" key="2">
    <citation type="submission" date="2017-09" db="EMBL/GenBank/DDBJ databases">
        <title>Extensive intraspecific genome diversity in a model arbuscular mycorrhizal fungus.</title>
        <authorList>
            <person name="Chen E.C."/>
            <person name="Morin E."/>
            <person name="Beaudet D."/>
            <person name="Noel J."/>
            <person name="Ndikumana S."/>
            <person name="Charron P."/>
            <person name="St-Onge C."/>
            <person name="Giorgi J."/>
            <person name="Grigoriev I.V."/>
            <person name="Roux C."/>
            <person name="Martin F.M."/>
            <person name="Corradi N."/>
        </authorList>
    </citation>
    <scope>NUCLEOTIDE SEQUENCE [LARGE SCALE GENOMIC DNA]</scope>
    <source>
        <strain evidence="2 3">A5</strain>
    </source>
</reference>
<dbReference type="InterPro" id="IPR011009">
    <property type="entry name" value="Kinase-like_dom_sf"/>
</dbReference>
<proteinExistence type="predicted"/>
<dbReference type="VEuPathDB" id="FungiDB:FUN_003436"/>
<dbReference type="AlphaFoldDB" id="A0A2N0P609"/>
<dbReference type="InterPro" id="IPR001245">
    <property type="entry name" value="Ser-Thr/Tyr_kinase_cat_dom"/>
</dbReference>
<accession>A0A2N0P609</accession>
<dbReference type="Pfam" id="PF07714">
    <property type="entry name" value="PK_Tyr_Ser-Thr"/>
    <property type="match status" value="1"/>
</dbReference>
<dbReference type="Gene3D" id="1.10.510.10">
    <property type="entry name" value="Transferase(Phosphotransferase) domain 1"/>
    <property type="match status" value="1"/>
</dbReference>
<comment type="caution">
    <text evidence="2">The sequence shown here is derived from an EMBL/GenBank/DDBJ whole genome shotgun (WGS) entry which is preliminary data.</text>
</comment>
<dbReference type="GO" id="GO:0004672">
    <property type="term" value="F:protein kinase activity"/>
    <property type="evidence" value="ECO:0007669"/>
    <property type="project" value="InterPro"/>
</dbReference>
<reference evidence="2 3" key="1">
    <citation type="submission" date="2016-04" db="EMBL/GenBank/DDBJ databases">
        <title>Genome analyses suggest a sexual origin of heterokaryosis in a supposedly ancient asexual fungus.</title>
        <authorList>
            <person name="Ropars J."/>
            <person name="Sedzielewska K."/>
            <person name="Noel J."/>
            <person name="Charron P."/>
            <person name="Farinelli L."/>
            <person name="Marton T."/>
            <person name="Kruger M."/>
            <person name="Pelin A."/>
            <person name="Brachmann A."/>
            <person name="Corradi N."/>
        </authorList>
    </citation>
    <scope>NUCLEOTIDE SEQUENCE [LARGE SCALE GENOMIC DNA]</scope>
    <source>
        <strain evidence="2 3">A5</strain>
    </source>
</reference>